<keyword evidence="2" id="KW-1185">Reference proteome</keyword>
<accession>A0A2L2TBY9</accession>
<dbReference type="Proteomes" id="UP000245910">
    <property type="component" value="Chromosome III"/>
</dbReference>
<proteinExistence type="predicted"/>
<reference evidence="2" key="1">
    <citation type="submission" date="2014-10" db="EMBL/GenBank/DDBJ databases">
        <authorList>
            <person name="King R."/>
        </authorList>
    </citation>
    <scope>NUCLEOTIDE SEQUENCE [LARGE SCALE GENOMIC DNA]</scope>
    <source>
        <strain evidence="2">A3/5</strain>
    </source>
</reference>
<evidence type="ECO:0000313" key="2">
    <source>
        <dbReference type="Proteomes" id="UP000245910"/>
    </source>
</evidence>
<name>A0A2L2TBY9_9HYPO</name>
<dbReference type="EMBL" id="LN649231">
    <property type="protein sequence ID" value="CEI68504.1"/>
    <property type="molecule type" value="Genomic_DNA"/>
</dbReference>
<organism evidence="1 2">
    <name type="scientific">Fusarium venenatum</name>
    <dbReference type="NCBI Taxonomy" id="56646"/>
    <lineage>
        <taxon>Eukaryota</taxon>
        <taxon>Fungi</taxon>
        <taxon>Dikarya</taxon>
        <taxon>Ascomycota</taxon>
        <taxon>Pezizomycotina</taxon>
        <taxon>Sordariomycetes</taxon>
        <taxon>Hypocreomycetidae</taxon>
        <taxon>Hypocreales</taxon>
        <taxon>Nectriaceae</taxon>
        <taxon>Fusarium</taxon>
    </lineage>
</organism>
<sequence length="153" mass="17060">MSSQGHAKGHSPGNGKDHVGVDCMTLCRVVPCCIRACRFLPTFVCVAMGDCCWRCLASTEFPNPFACQAQKSFGRLGVKDRHGDWSYRKISLMDKLHRSTKDRSAVLDEDYPGLCYTYVSPHYWSPSISLMRLVRPDASCLTKLPLKKPTSLG</sequence>
<protein>
    <submittedName>
        <fullName evidence="1">Uncharacterized protein</fullName>
    </submittedName>
</protein>
<dbReference type="AlphaFoldDB" id="A0A2L2TBY9"/>
<evidence type="ECO:0000313" key="1">
    <source>
        <dbReference type="EMBL" id="CEI68504.1"/>
    </source>
</evidence>